<proteinExistence type="predicted"/>
<organism evidence="2 3">
    <name type="scientific">Ensete ventricosum</name>
    <name type="common">Abyssinian banana</name>
    <name type="synonym">Musa ensete</name>
    <dbReference type="NCBI Taxonomy" id="4639"/>
    <lineage>
        <taxon>Eukaryota</taxon>
        <taxon>Viridiplantae</taxon>
        <taxon>Streptophyta</taxon>
        <taxon>Embryophyta</taxon>
        <taxon>Tracheophyta</taxon>
        <taxon>Spermatophyta</taxon>
        <taxon>Magnoliopsida</taxon>
        <taxon>Liliopsida</taxon>
        <taxon>Zingiberales</taxon>
        <taxon>Musaceae</taxon>
        <taxon>Ensete</taxon>
    </lineage>
</organism>
<evidence type="ECO:0000313" key="2">
    <source>
        <dbReference type="EMBL" id="KAJ8499284.1"/>
    </source>
</evidence>
<name>A0AAV8PTV2_ENSVE</name>
<evidence type="ECO:0000256" key="1">
    <source>
        <dbReference type="SAM" id="MobiDB-lite"/>
    </source>
</evidence>
<gene>
    <name evidence="2" type="ORF">OPV22_009836</name>
</gene>
<accession>A0AAV8PTV2</accession>
<reference evidence="2 3" key="1">
    <citation type="submission" date="2022-12" db="EMBL/GenBank/DDBJ databases">
        <title>Chromosome-scale assembly of the Ensete ventricosum genome.</title>
        <authorList>
            <person name="Dussert Y."/>
            <person name="Stocks J."/>
            <person name="Wendawek A."/>
            <person name="Woldeyes F."/>
            <person name="Nichols R.A."/>
            <person name="Borrell J.S."/>
        </authorList>
    </citation>
    <scope>NUCLEOTIDE SEQUENCE [LARGE SCALE GENOMIC DNA]</scope>
    <source>
        <strain evidence="3">cv. Maze</strain>
        <tissue evidence="2">Seeds</tissue>
    </source>
</reference>
<dbReference type="EMBL" id="JAQQAF010000003">
    <property type="protein sequence ID" value="KAJ8499284.1"/>
    <property type="molecule type" value="Genomic_DNA"/>
</dbReference>
<evidence type="ECO:0000313" key="3">
    <source>
        <dbReference type="Proteomes" id="UP001222027"/>
    </source>
</evidence>
<protein>
    <submittedName>
        <fullName evidence="2">Uncharacterized protein</fullName>
    </submittedName>
</protein>
<keyword evidence="3" id="KW-1185">Reference proteome</keyword>
<sequence length="98" mass="10682">MMALQDSPVSSKDTSNEEEYDLVSEAASSCIKATQNVSRRLAEMIGWLHQSESVPIAEQSFKGLPNPKLCLARGHAMRHAEAQHIAEQKCGGDQLSLS</sequence>
<dbReference type="Proteomes" id="UP001222027">
    <property type="component" value="Unassembled WGS sequence"/>
</dbReference>
<comment type="caution">
    <text evidence="2">The sequence shown here is derived from an EMBL/GenBank/DDBJ whole genome shotgun (WGS) entry which is preliminary data.</text>
</comment>
<dbReference type="AlphaFoldDB" id="A0AAV8PTV2"/>
<feature type="region of interest" description="Disordered" evidence="1">
    <location>
        <begin position="1"/>
        <end position="20"/>
    </location>
</feature>